<dbReference type="EMBL" id="AC097279">
    <property type="protein sequence ID" value="AAP04202.1"/>
    <property type="molecule type" value="Genomic_DNA"/>
</dbReference>
<organism evidence="2 3">
    <name type="scientific">Oryza sativa subsp. japonica</name>
    <name type="common">Rice</name>
    <dbReference type="NCBI Taxonomy" id="39947"/>
    <lineage>
        <taxon>Eukaryota</taxon>
        <taxon>Viridiplantae</taxon>
        <taxon>Streptophyta</taxon>
        <taxon>Embryophyta</taxon>
        <taxon>Tracheophyta</taxon>
        <taxon>Spermatophyta</taxon>
        <taxon>Magnoliopsida</taxon>
        <taxon>Liliopsida</taxon>
        <taxon>Poales</taxon>
        <taxon>Poaceae</taxon>
        <taxon>BOP clade</taxon>
        <taxon>Oryzoideae</taxon>
        <taxon>Oryzeae</taxon>
        <taxon>Oryzinae</taxon>
        <taxon>Oryza</taxon>
        <taxon>Oryza sativa</taxon>
    </lineage>
</organism>
<dbReference type="PANTHER" id="PTHR47150">
    <property type="entry name" value="OS12G0169200 PROTEIN"/>
    <property type="match status" value="1"/>
</dbReference>
<reference evidence="3" key="2">
    <citation type="journal article" date="2008" name="Nucleic Acids Res.">
        <title>The rice annotation project database (RAP-DB): 2008 update.</title>
        <authorList>
            <consortium name="The rice annotation project (RAP)"/>
        </authorList>
    </citation>
    <scope>GENOME REANNOTATION</scope>
    <source>
        <strain evidence="3">cv. Nipponbare</strain>
    </source>
</reference>
<evidence type="ECO:0000313" key="3">
    <source>
        <dbReference type="Proteomes" id="UP000000763"/>
    </source>
</evidence>
<proteinExistence type="predicted"/>
<sequence>MAHKFYEADKKKLGRFVLIDVWYACCDQPKWNAYNDALKRDRKRKSSDNREMLGQASGPSDVEETPWPIGQKAAKRAARESMGKLNDISDAEEIDKLDQVQSDIHTRCMKMMEMQEVIYSSDHTMSPNNIDHLDDDVVVDADLAIEDDAVIDLDLDDDAAVDADIDLDLDLDDDAVVDLDLDLDDDAAIDLDNFHPMNIYSMDDFIAEATFLDEYSEQIILRLKENITSEPPRRLHQSGTRRYIPRNREASNADLVANYFSESPIYTDKMFRRRFRMRKPLFLRIVSALSEWSPYFTNRLDATGRAGHSPLQKCTAAIRMLAYGTPADQLDEVLKIGPNTALECLGKFAEGVIEIFRKEYLRAPRSDEVERLLQVADSRGFPGMLGNIDCMHWAWKNCPVSWCGQFTRGDKGVPTMILEAVASKDLRIWHDFFATAGSNNDINVLNKSPLFIEALRGEAPRVQFSVNGNQYNTWYYLADGIYPEWATFVKTIQLPQTDEHKLYAAREEGTRKDVERAFGVLQSRFNIVCRLARMWRQGDVINIMEACVILRNMIVEDEQEMAEIPLDLNENPGASFVLPPEVRNSSDPNPCFAAVLRRNSSIRDRAKHMQLKKDLVAHIWQRFGKK</sequence>
<gene>
    <name evidence="2" type="ORF">OSJNBa0093I13.9</name>
</gene>
<accession>Q10K85</accession>
<dbReference type="Proteomes" id="UP000000763">
    <property type="component" value="Chromosome 3"/>
</dbReference>
<reference evidence="3" key="1">
    <citation type="journal article" date="2005" name="Nature">
        <title>The map-based sequence of the rice genome.</title>
        <authorList>
            <consortium name="International rice genome sequencing project (IRGSP)"/>
            <person name="Matsumoto T."/>
            <person name="Wu J."/>
            <person name="Kanamori H."/>
            <person name="Katayose Y."/>
            <person name="Fujisawa M."/>
            <person name="Namiki N."/>
            <person name="Mizuno H."/>
            <person name="Yamamoto K."/>
            <person name="Antonio B.A."/>
            <person name="Baba T."/>
            <person name="Sakata K."/>
            <person name="Nagamura Y."/>
            <person name="Aoki H."/>
            <person name="Arikawa K."/>
            <person name="Arita K."/>
            <person name="Bito T."/>
            <person name="Chiden Y."/>
            <person name="Fujitsuka N."/>
            <person name="Fukunaka R."/>
            <person name="Hamada M."/>
            <person name="Harada C."/>
            <person name="Hayashi A."/>
            <person name="Hijishita S."/>
            <person name="Honda M."/>
            <person name="Hosokawa S."/>
            <person name="Ichikawa Y."/>
            <person name="Idonuma A."/>
            <person name="Iijima M."/>
            <person name="Ikeda M."/>
            <person name="Ikeno M."/>
            <person name="Ito K."/>
            <person name="Ito S."/>
            <person name="Ito T."/>
            <person name="Ito Y."/>
            <person name="Ito Y."/>
            <person name="Iwabuchi A."/>
            <person name="Kamiya K."/>
            <person name="Karasawa W."/>
            <person name="Kurita K."/>
            <person name="Katagiri S."/>
            <person name="Kikuta A."/>
            <person name="Kobayashi H."/>
            <person name="Kobayashi N."/>
            <person name="Machita K."/>
            <person name="Maehara T."/>
            <person name="Masukawa M."/>
            <person name="Mizubayashi T."/>
            <person name="Mukai Y."/>
            <person name="Nagasaki H."/>
            <person name="Nagata Y."/>
            <person name="Naito S."/>
            <person name="Nakashima M."/>
            <person name="Nakama Y."/>
            <person name="Nakamichi Y."/>
            <person name="Nakamura M."/>
            <person name="Meguro A."/>
            <person name="Negishi M."/>
            <person name="Ohta I."/>
            <person name="Ohta T."/>
            <person name="Okamoto M."/>
            <person name="Ono N."/>
            <person name="Saji S."/>
            <person name="Sakaguchi M."/>
            <person name="Sakai K."/>
            <person name="Shibata M."/>
            <person name="Shimokawa T."/>
            <person name="Song J."/>
            <person name="Takazaki Y."/>
            <person name="Terasawa K."/>
            <person name="Tsugane M."/>
            <person name="Tsuji K."/>
            <person name="Ueda S."/>
            <person name="Waki K."/>
            <person name="Yamagata H."/>
            <person name="Yamamoto M."/>
            <person name="Yamamoto S."/>
            <person name="Yamane H."/>
            <person name="Yoshiki S."/>
            <person name="Yoshihara R."/>
            <person name="Yukawa K."/>
            <person name="Zhong H."/>
            <person name="Yano M."/>
            <person name="Yuan Q."/>
            <person name="Ouyang S."/>
            <person name="Liu J."/>
            <person name="Jones K.M."/>
            <person name="Gansberger K."/>
            <person name="Moffat K."/>
            <person name="Hill J."/>
            <person name="Bera J."/>
            <person name="Fadrosh D."/>
            <person name="Jin S."/>
            <person name="Johri S."/>
            <person name="Kim M."/>
            <person name="Overton L."/>
            <person name="Reardon M."/>
            <person name="Tsitrin T."/>
            <person name="Vuong H."/>
            <person name="Weaver B."/>
            <person name="Ciecko A."/>
            <person name="Tallon L."/>
            <person name="Jackson J."/>
            <person name="Pai G."/>
            <person name="Aken S.V."/>
            <person name="Utterback T."/>
            <person name="Reidmuller S."/>
            <person name="Feldblyum T."/>
            <person name="Hsiao J."/>
            <person name="Zismann V."/>
            <person name="Iobst S."/>
            <person name="de Vazeille A.R."/>
            <person name="Buell C.R."/>
            <person name="Ying K."/>
            <person name="Li Y."/>
            <person name="Lu T."/>
            <person name="Huang Y."/>
            <person name="Zhao Q."/>
            <person name="Feng Q."/>
            <person name="Zhang L."/>
            <person name="Zhu J."/>
            <person name="Weng Q."/>
            <person name="Mu J."/>
            <person name="Lu Y."/>
            <person name="Fan D."/>
            <person name="Liu Y."/>
            <person name="Guan J."/>
            <person name="Zhang Y."/>
            <person name="Yu S."/>
            <person name="Liu X."/>
            <person name="Zhang Y."/>
            <person name="Hong G."/>
            <person name="Han B."/>
            <person name="Choisne N."/>
            <person name="Demange N."/>
            <person name="Orjeda G."/>
            <person name="Samain S."/>
            <person name="Cattolico L."/>
            <person name="Pelletier E."/>
            <person name="Couloux A."/>
            <person name="Segurens B."/>
            <person name="Wincker P."/>
            <person name="D'Hont A."/>
            <person name="Scarpelli C."/>
            <person name="Weissenbach J."/>
            <person name="Salanoubat M."/>
            <person name="Quetier F."/>
            <person name="Yu Y."/>
            <person name="Kim H.R."/>
            <person name="Rambo T."/>
            <person name="Currie J."/>
            <person name="Collura K."/>
            <person name="Luo M."/>
            <person name="Yang T."/>
            <person name="Ammiraju J.S.S."/>
            <person name="Engler F."/>
            <person name="Soderlund C."/>
            <person name="Wing R.A."/>
            <person name="Palmer L.E."/>
            <person name="de la Bastide M."/>
            <person name="Spiegel L."/>
            <person name="Nascimento L."/>
            <person name="Zutavern T."/>
            <person name="O'Shaughnessy A."/>
            <person name="Dike S."/>
            <person name="Dedhia N."/>
            <person name="Preston R."/>
            <person name="Balija V."/>
            <person name="McCombie W.R."/>
            <person name="Chow T."/>
            <person name="Chen H."/>
            <person name="Chung M."/>
            <person name="Chen C."/>
            <person name="Shaw J."/>
            <person name="Wu H."/>
            <person name="Hsiao K."/>
            <person name="Chao Y."/>
            <person name="Chu M."/>
            <person name="Cheng C."/>
            <person name="Hour A."/>
            <person name="Lee P."/>
            <person name="Lin S."/>
            <person name="Lin Y."/>
            <person name="Liou J."/>
            <person name="Liu S."/>
            <person name="Hsing Y."/>
            <person name="Raghuvanshi S."/>
            <person name="Mohanty A."/>
            <person name="Bharti A.K."/>
            <person name="Gaur A."/>
            <person name="Gupta V."/>
            <person name="Kumar D."/>
            <person name="Ravi V."/>
            <person name="Vij S."/>
            <person name="Kapur A."/>
            <person name="Khurana P."/>
            <person name="Khurana P."/>
            <person name="Khurana J.P."/>
            <person name="Tyagi A.K."/>
            <person name="Gaikwad K."/>
            <person name="Singh A."/>
            <person name="Dalal V."/>
            <person name="Srivastava S."/>
            <person name="Dixit A."/>
            <person name="Pal A.K."/>
            <person name="Ghazi I.A."/>
            <person name="Yadav M."/>
            <person name="Pandit A."/>
            <person name="Bhargava A."/>
            <person name="Sureshbabu K."/>
            <person name="Batra K."/>
            <person name="Sharma T.R."/>
            <person name="Mohapatra T."/>
            <person name="Singh N.K."/>
            <person name="Messing J."/>
            <person name="Nelson A.B."/>
            <person name="Fuks G."/>
            <person name="Kavchok S."/>
            <person name="Keizer G."/>
            <person name="Linton E."/>
            <person name="Llaca V."/>
            <person name="Song R."/>
            <person name="Tanyolac B."/>
            <person name="Young S."/>
            <person name="Ho-Il K."/>
            <person name="Hahn J.H."/>
            <person name="Sangsakoo G."/>
            <person name="Vanavichit A."/>
            <person name="de Mattos Luiz.A.T."/>
            <person name="Zimmer P.D."/>
            <person name="Malone G."/>
            <person name="Dellagostin O."/>
            <person name="de Oliveira A.C."/>
            <person name="Bevan M."/>
            <person name="Bancroft I."/>
            <person name="Minx P."/>
            <person name="Cordum H."/>
            <person name="Wilson R."/>
            <person name="Cheng Z."/>
            <person name="Jin W."/>
            <person name="Jiang J."/>
            <person name="Leong S.A."/>
            <person name="Iwama H."/>
            <person name="Gojobori T."/>
            <person name="Itoh T."/>
            <person name="Niimura Y."/>
            <person name="Fujii Y."/>
            <person name="Habara T."/>
            <person name="Sakai H."/>
            <person name="Sato Y."/>
            <person name="Wilson G."/>
            <person name="Kumar K."/>
            <person name="McCouch S."/>
            <person name="Juretic N."/>
            <person name="Hoen D."/>
            <person name="Wright S."/>
            <person name="Bruskiewich R."/>
            <person name="Bureau T."/>
            <person name="Miyao A."/>
            <person name="Hirochika H."/>
            <person name="Nishikawa T."/>
            <person name="Kadowaki K."/>
            <person name="Sugiura M."/>
            <person name="Burr B."/>
            <person name="Sasaki T."/>
        </authorList>
    </citation>
    <scope>NUCLEOTIDE SEQUENCE [LARGE SCALE GENOMIC DNA]</scope>
    <source>
        <strain evidence="3">cv. Nipponbare</strain>
    </source>
</reference>
<dbReference type="InterPro" id="IPR006912">
    <property type="entry name" value="Harbinger_derived_prot"/>
</dbReference>
<dbReference type="AlphaFoldDB" id="Q10K85"/>
<evidence type="ECO:0000256" key="1">
    <source>
        <dbReference type="SAM" id="MobiDB-lite"/>
    </source>
</evidence>
<evidence type="ECO:0008006" key="4">
    <source>
        <dbReference type="Google" id="ProtNLM"/>
    </source>
</evidence>
<feature type="region of interest" description="Disordered" evidence="1">
    <location>
        <begin position="41"/>
        <end position="66"/>
    </location>
</feature>
<dbReference type="Pfam" id="PF04827">
    <property type="entry name" value="Plant_tran"/>
    <property type="match status" value="1"/>
</dbReference>
<evidence type="ECO:0000313" key="2">
    <source>
        <dbReference type="EMBL" id="AAP04202.1"/>
    </source>
</evidence>
<dbReference type="PANTHER" id="PTHR47150:SF6">
    <property type="entry name" value="OS01G0872900 PROTEIN"/>
    <property type="match status" value="1"/>
</dbReference>
<protein>
    <recommendedName>
        <fullName evidence="4">Transposon protein, putative, Pong sub-class</fullName>
    </recommendedName>
</protein>
<name>Q10K85_ORYSJ</name>